<reference evidence="2" key="2">
    <citation type="submission" date="2020-06" db="EMBL/GenBank/DDBJ databases">
        <authorList>
            <person name="Sheffer M."/>
        </authorList>
    </citation>
    <scope>NUCLEOTIDE SEQUENCE</scope>
</reference>
<organism evidence="2 3">
    <name type="scientific">Argiope bruennichi</name>
    <name type="common">Wasp spider</name>
    <name type="synonym">Aranea bruennichi</name>
    <dbReference type="NCBI Taxonomy" id="94029"/>
    <lineage>
        <taxon>Eukaryota</taxon>
        <taxon>Metazoa</taxon>
        <taxon>Ecdysozoa</taxon>
        <taxon>Arthropoda</taxon>
        <taxon>Chelicerata</taxon>
        <taxon>Arachnida</taxon>
        <taxon>Araneae</taxon>
        <taxon>Araneomorphae</taxon>
        <taxon>Entelegynae</taxon>
        <taxon>Araneoidea</taxon>
        <taxon>Araneidae</taxon>
        <taxon>Argiope</taxon>
    </lineage>
</organism>
<name>A0A8T0E3Q3_ARGBR</name>
<feature type="region of interest" description="Disordered" evidence="1">
    <location>
        <begin position="137"/>
        <end position="193"/>
    </location>
</feature>
<reference evidence="2" key="1">
    <citation type="journal article" date="2020" name="bioRxiv">
        <title>Chromosome-level reference genome of the European wasp spider Argiope bruennichi: a resource for studies on range expansion and evolutionary adaptation.</title>
        <authorList>
            <person name="Sheffer M.M."/>
            <person name="Hoppe A."/>
            <person name="Krehenwinkel H."/>
            <person name="Uhl G."/>
            <person name="Kuss A.W."/>
            <person name="Jensen L."/>
            <person name="Jensen C."/>
            <person name="Gillespie R.G."/>
            <person name="Hoff K.J."/>
            <person name="Prost S."/>
        </authorList>
    </citation>
    <scope>NUCLEOTIDE SEQUENCE</scope>
</reference>
<dbReference type="EMBL" id="JABXBU010002230">
    <property type="protein sequence ID" value="KAF8766519.1"/>
    <property type="molecule type" value="Genomic_DNA"/>
</dbReference>
<evidence type="ECO:0000256" key="1">
    <source>
        <dbReference type="SAM" id="MobiDB-lite"/>
    </source>
</evidence>
<evidence type="ECO:0000313" key="2">
    <source>
        <dbReference type="EMBL" id="KAF8766519.1"/>
    </source>
</evidence>
<protein>
    <submittedName>
        <fullName evidence="2">Uncharacterized protein</fullName>
    </submittedName>
</protein>
<sequence length="193" mass="20902">MDSGISGGGQDTRVTRRFIMWLIKHEGERFEKQSTSFICLPGQGQTRGITQSVEKYRPMTPVTPRGRKAEGACDWWLNGLGPDSGIAVRQSGRTQKARRPECRSGGGASGGKGRAGRGISGGEEEGHRILEGFSHDERAAPGGKLGNKGAQNVWCGSGKRRRIAGSKQNRRVHAGEERGRGQETEDTTVWGEN</sequence>
<accession>A0A8T0E3Q3</accession>
<feature type="compositionally biased region" description="Basic and acidic residues" evidence="1">
    <location>
        <begin position="173"/>
        <end position="183"/>
    </location>
</feature>
<comment type="caution">
    <text evidence="2">The sequence shown here is derived from an EMBL/GenBank/DDBJ whole genome shotgun (WGS) entry which is preliminary data.</text>
</comment>
<feature type="compositionally biased region" description="Basic residues" evidence="1">
    <location>
        <begin position="158"/>
        <end position="172"/>
    </location>
</feature>
<keyword evidence="3" id="KW-1185">Reference proteome</keyword>
<evidence type="ECO:0000313" key="3">
    <source>
        <dbReference type="Proteomes" id="UP000807504"/>
    </source>
</evidence>
<dbReference type="Proteomes" id="UP000807504">
    <property type="component" value="Unassembled WGS sequence"/>
</dbReference>
<proteinExistence type="predicted"/>
<gene>
    <name evidence="2" type="ORF">HNY73_019573</name>
</gene>
<feature type="region of interest" description="Disordered" evidence="1">
    <location>
        <begin position="84"/>
        <end position="123"/>
    </location>
</feature>
<dbReference type="AlphaFoldDB" id="A0A8T0E3Q3"/>
<feature type="compositionally biased region" description="Gly residues" evidence="1">
    <location>
        <begin position="104"/>
        <end position="121"/>
    </location>
</feature>